<dbReference type="PANTHER" id="PTHR43638">
    <property type="entry name" value="OXIDOREDUCTASE, ALDO/KETO REDUCTASE FAMILY PROTEIN"/>
    <property type="match status" value="1"/>
</dbReference>
<dbReference type="InterPro" id="IPR018170">
    <property type="entry name" value="Aldo/ket_reductase_CS"/>
</dbReference>
<name>A0A1F4ZT90_9BACT</name>
<dbReference type="STRING" id="1797263.A2397_02765"/>
<dbReference type="InterPro" id="IPR023210">
    <property type="entry name" value="NADP_OxRdtase_dom"/>
</dbReference>
<organism evidence="2 3">
    <name type="scientific">Candidatus Amesbacteria bacterium RIFOXYB1_FULL_44_23</name>
    <dbReference type="NCBI Taxonomy" id="1797263"/>
    <lineage>
        <taxon>Bacteria</taxon>
        <taxon>Candidatus Amesiibacteriota</taxon>
    </lineage>
</organism>
<reference evidence="2 3" key="1">
    <citation type="journal article" date="2016" name="Nat. Commun.">
        <title>Thousands of microbial genomes shed light on interconnected biogeochemical processes in an aquifer system.</title>
        <authorList>
            <person name="Anantharaman K."/>
            <person name="Brown C.T."/>
            <person name="Hug L.A."/>
            <person name="Sharon I."/>
            <person name="Castelle C.J."/>
            <person name="Probst A.J."/>
            <person name="Thomas B.C."/>
            <person name="Singh A."/>
            <person name="Wilkins M.J."/>
            <person name="Karaoz U."/>
            <person name="Brodie E.L."/>
            <person name="Williams K.H."/>
            <person name="Hubbard S.S."/>
            <person name="Banfield J.F."/>
        </authorList>
    </citation>
    <scope>NUCLEOTIDE SEQUENCE [LARGE SCALE GENOMIC DNA]</scope>
</reference>
<feature type="domain" description="NADP-dependent oxidoreductase" evidence="1">
    <location>
        <begin position="18"/>
        <end position="276"/>
    </location>
</feature>
<dbReference type="GO" id="GO:0016491">
    <property type="term" value="F:oxidoreductase activity"/>
    <property type="evidence" value="ECO:0007669"/>
    <property type="project" value="InterPro"/>
</dbReference>
<dbReference type="Proteomes" id="UP000176424">
    <property type="component" value="Unassembled WGS sequence"/>
</dbReference>
<dbReference type="InterPro" id="IPR036812">
    <property type="entry name" value="NAD(P)_OxRdtase_dom_sf"/>
</dbReference>
<dbReference type="InterPro" id="IPR020471">
    <property type="entry name" value="AKR"/>
</dbReference>
<evidence type="ECO:0000259" key="1">
    <source>
        <dbReference type="Pfam" id="PF00248"/>
    </source>
</evidence>
<dbReference type="PANTHER" id="PTHR43638:SF3">
    <property type="entry name" value="ALDEHYDE REDUCTASE"/>
    <property type="match status" value="1"/>
</dbReference>
<sequence length="295" mass="32928">MNKIPNLKLLSGRDIPQIGLGTWGIGGGPVRDPNNDDSGQIASIKYAIDNGFSLIRTAHNYAQGYCEEVVGKAIQGYDRKNLFLVSCANQKTAVDKKSIIEVAKGSLKSMNADYFDLFLIGAVNPDTSVKSILDGLVYLQEHGLAKDIGVSNYRLPELKAAVEYLGPKIVYNEMHYNLIIREPEICGALDYCREKGIILSAYRPLQLGQLSKPGIVLLDQMAKKYDKTQSQIALKWLIQKPGVITMTKAANQNHIDQDLDVFEWEISKEDIKKLDSDFPIQIRISDCSEPRTFKF</sequence>
<dbReference type="Pfam" id="PF00248">
    <property type="entry name" value="Aldo_ket_red"/>
    <property type="match status" value="1"/>
</dbReference>
<gene>
    <name evidence="2" type="ORF">A2397_02765</name>
</gene>
<dbReference type="PRINTS" id="PR00069">
    <property type="entry name" value="ALDKETRDTASE"/>
</dbReference>
<dbReference type="PROSITE" id="PS00062">
    <property type="entry name" value="ALDOKETO_REDUCTASE_2"/>
    <property type="match status" value="1"/>
</dbReference>
<dbReference type="EMBL" id="MEXR01000030">
    <property type="protein sequence ID" value="OGD09581.1"/>
    <property type="molecule type" value="Genomic_DNA"/>
</dbReference>
<protein>
    <recommendedName>
        <fullName evidence="1">NADP-dependent oxidoreductase domain-containing protein</fullName>
    </recommendedName>
</protein>
<dbReference type="SUPFAM" id="SSF51430">
    <property type="entry name" value="NAD(P)-linked oxidoreductase"/>
    <property type="match status" value="1"/>
</dbReference>
<evidence type="ECO:0000313" key="2">
    <source>
        <dbReference type="EMBL" id="OGD09581.1"/>
    </source>
</evidence>
<evidence type="ECO:0000313" key="3">
    <source>
        <dbReference type="Proteomes" id="UP000176424"/>
    </source>
</evidence>
<dbReference type="AlphaFoldDB" id="A0A1F4ZT90"/>
<dbReference type="CDD" id="cd19072">
    <property type="entry name" value="AKR_AKR3F1-like"/>
    <property type="match status" value="1"/>
</dbReference>
<comment type="caution">
    <text evidence="2">The sequence shown here is derived from an EMBL/GenBank/DDBJ whole genome shotgun (WGS) entry which is preliminary data.</text>
</comment>
<accession>A0A1F4ZT90</accession>
<proteinExistence type="predicted"/>
<dbReference type="Gene3D" id="3.20.20.100">
    <property type="entry name" value="NADP-dependent oxidoreductase domain"/>
    <property type="match status" value="1"/>
</dbReference>